<dbReference type="Proteomes" id="UP000019460">
    <property type="component" value="Unassembled WGS sequence"/>
</dbReference>
<organism evidence="1 2">
    <name type="scientific">Imhoffiella purpurea</name>
    <dbReference type="NCBI Taxonomy" id="1249627"/>
    <lineage>
        <taxon>Bacteria</taxon>
        <taxon>Pseudomonadati</taxon>
        <taxon>Pseudomonadota</taxon>
        <taxon>Gammaproteobacteria</taxon>
        <taxon>Chromatiales</taxon>
        <taxon>Chromatiaceae</taxon>
        <taxon>Imhoffiella</taxon>
    </lineage>
</organism>
<keyword evidence="2" id="KW-1185">Reference proteome</keyword>
<accession>W9VVP0</accession>
<evidence type="ECO:0000313" key="2">
    <source>
        <dbReference type="Proteomes" id="UP000019460"/>
    </source>
</evidence>
<evidence type="ECO:0000313" key="1">
    <source>
        <dbReference type="EMBL" id="EXJ14500.1"/>
    </source>
</evidence>
<reference evidence="1 2" key="1">
    <citation type="submission" date="2012-11" db="EMBL/GenBank/DDBJ databases">
        <title>Genome assembly of Thiorhodococcus sp. AK35.</title>
        <authorList>
            <person name="Nupur N."/>
            <person name="Khatri I."/>
            <person name="Subramanian S."/>
            <person name="Pinnaka A."/>
        </authorList>
    </citation>
    <scope>NUCLEOTIDE SEQUENCE [LARGE SCALE GENOMIC DNA]</scope>
    <source>
        <strain evidence="1 2">AK35</strain>
    </source>
</reference>
<dbReference type="AlphaFoldDB" id="W9VVP0"/>
<comment type="caution">
    <text evidence="1">The sequence shown here is derived from an EMBL/GenBank/DDBJ whole genome shotgun (WGS) entry which is preliminary data.</text>
</comment>
<protein>
    <submittedName>
        <fullName evidence="1">Uncharacterized protein</fullName>
    </submittedName>
</protein>
<gene>
    <name evidence="1" type="ORF">D779_2641</name>
</gene>
<name>W9VVP0_9GAMM</name>
<sequence length="40" mass="4422">MVRKPKSALVGLLAIHVGRLQIRERGTGLWKRTVLNALLG</sequence>
<dbReference type="EMBL" id="AONC01000040">
    <property type="protein sequence ID" value="EXJ14500.1"/>
    <property type="molecule type" value="Genomic_DNA"/>
</dbReference>
<proteinExistence type="predicted"/>